<evidence type="ECO:0000256" key="8">
    <source>
        <dbReference type="ARBA" id="ARBA00022989"/>
    </source>
</evidence>
<evidence type="ECO:0000256" key="6">
    <source>
        <dbReference type="ARBA" id="ARBA00022801"/>
    </source>
</evidence>
<dbReference type="Proteomes" id="UP000593577">
    <property type="component" value="Unassembled WGS sequence"/>
</dbReference>
<dbReference type="PANTHER" id="PTHR22936:SF69">
    <property type="entry name" value="RHOMBOID-LIKE PROTEIN"/>
    <property type="match status" value="1"/>
</dbReference>
<evidence type="ECO:0000313" key="12">
    <source>
        <dbReference type="EMBL" id="MBA0700831.1"/>
    </source>
</evidence>
<comment type="caution">
    <text evidence="10">Lacks conserved residue(s) required for the propagation of feature annotation.</text>
</comment>
<dbReference type="EC" id="3.4.21.105" evidence="10"/>
<keyword evidence="9 10" id="KW-0472">Membrane</keyword>
<protein>
    <recommendedName>
        <fullName evidence="10">RHOMBOID-like protein</fullName>
        <ecNumber evidence="10">3.4.21.105</ecNumber>
    </recommendedName>
</protein>
<dbReference type="GO" id="GO:0016020">
    <property type="term" value="C:membrane"/>
    <property type="evidence" value="ECO:0007669"/>
    <property type="project" value="UniProtKB-SubCell"/>
</dbReference>
<dbReference type="EMBL" id="JABFAA010114307">
    <property type="protein sequence ID" value="MBA0700831.1"/>
    <property type="molecule type" value="Genomic_DNA"/>
</dbReference>
<feature type="non-terminal residue" evidence="12">
    <location>
        <position position="1"/>
    </location>
</feature>
<feature type="domain" description="Peptidase S54 rhomboid" evidence="11">
    <location>
        <begin position="4"/>
        <end position="43"/>
    </location>
</feature>
<evidence type="ECO:0000256" key="7">
    <source>
        <dbReference type="ARBA" id="ARBA00022825"/>
    </source>
</evidence>
<evidence type="ECO:0000256" key="1">
    <source>
        <dbReference type="ARBA" id="ARBA00000156"/>
    </source>
</evidence>
<evidence type="ECO:0000256" key="5">
    <source>
        <dbReference type="ARBA" id="ARBA00022692"/>
    </source>
</evidence>
<keyword evidence="6 10" id="KW-0378">Hydrolase</keyword>
<evidence type="ECO:0000313" key="13">
    <source>
        <dbReference type="Proteomes" id="UP000593577"/>
    </source>
</evidence>
<gene>
    <name evidence="12" type="ORF">Goari_020376</name>
</gene>
<evidence type="ECO:0000256" key="3">
    <source>
        <dbReference type="ARBA" id="ARBA00009045"/>
    </source>
</evidence>
<name>A0A7J8YMM7_GOSAI</name>
<organism evidence="12 13">
    <name type="scientific">Gossypium aridum</name>
    <name type="common">American cotton</name>
    <name type="synonym">Erioxylum aridum</name>
    <dbReference type="NCBI Taxonomy" id="34290"/>
    <lineage>
        <taxon>Eukaryota</taxon>
        <taxon>Viridiplantae</taxon>
        <taxon>Streptophyta</taxon>
        <taxon>Embryophyta</taxon>
        <taxon>Tracheophyta</taxon>
        <taxon>Spermatophyta</taxon>
        <taxon>Magnoliopsida</taxon>
        <taxon>eudicotyledons</taxon>
        <taxon>Gunneridae</taxon>
        <taxon>Pentapetalae</taxon>
        <taxon>rosids</taxon>
        <taxon>malvids</taxon>
        <taxon>Malvales</taxon>
        <taxon>Malvaceae</taxon>
        <taxon>Malvoideae</taxon>
        <taxon>Gossypium</taxon>
    </lineage>
</organism>
<dbReference type="SUPFAM" id="SSF144091">
    <property type="entry name" value="Rhomboid-like"/>
    <property type="match status" value="1"/>
</dbReference>
<comment type="function">
    <text evidence="10">Serine protease involved in intramembrane proteolysis.</text>
</comment>
<evidence type="ECO:0000256" key="10">
    <source>
        <dbReference type="RuleBase" id="RU362115"/>
    </source>
</evidence>
<feature type="transmembrane region" description="Helical" evidence="10">
    <location>
        <begin position="28"/>
        <end position="44"/>
    </location>
</feature>
<dbReference type="InterPro" id="IPR002610">
    <property type="entry name" value="Peptidase_S54_rhomboid-like"/>
</dbReference>
<proteinExistence type="inferred from homology"/>
<dbReference type="InterPro" id="IPR022764">
    <property type="entry name" value="Peptidase_S54_rhomboid_dom"/>
</dbReference>
<evidence type="ECO:0000259" key="11">
    <source>
        <dbReference type="Pfam" id="PF01694"/>
    </source>
</evidence>
<evidence type="ECO:0000256" key="9">
    <source>
        <dbReference type="ARBA" id="ARBA00023136"/>
    </source>
</evidence>
<reference evidence="12 13" key="1">
    <citation type="journal article" date="2019" name="Genome Biol. Evol.">
        <title>Insights into the evolution of the New World diploid cottons (Gossypium, subgenus Houzingenia) based on genome sequencing.</title>
        <authorList>
            <person name="Grover C.E."/>
            <person name="Arick M.A. 2nd"/>
            <person name="Thrash A."/>
            <person name="Conover J.L."/>
            <person name="Sanders W.S."/>
            <person name="Peterson D.G."/>
            <person name="Frelichowski J.E."/>
            <person name="Scheffler J.A."/>
            <person name="Scheffler B.E."/>
            <person name="Wendel J.F."/>
        </authorList>
    </citation>
    <scope>NUCLEOTIDE SEQUENCE [LARGE SCALE GENOMIC DNA]</scope>
    <source>
        <strain evidence="12">185</strain>
        <tissue evidence="12">Leaf</tissue>
    </source>
</reference>
<dbReference type="InterPro" id="IPR035952">
    <property type="entry name" value="Rhomboid-like_sf"/>
</dbReference>
<keyword evidence="4 10" id="KW-0645">Protease</keyword>
<dbReference type="Pfam" id="PF01694">
    <property type="entry name" value="Rhomboid"/>
    <property type="match status" value="1"/>
</dbReference>
<keyword evidence="13" id="KW-1185">Reference proteome</keyword>
<keyword evidence="7 10" id="KW-0720">Serine protease</keyword>
<comment type="similarity">
    <text evidence="3 10">Belongs to the peptidase S54 family.</text>
</comment>
<evidence type="ECO:0000256" key="2">
    <source>
        <dbReference type="ARBA" id="ARBA00004141"/>
    </source>
</evidence>
<sequence>ATAVITFIAIIVLNLAVGVLPHIDNFANIGGFFTGFLLGFVLLVRPQSGWIKPQHRPAVSGWVYYWCLKERMETSIAAGAIT</sequence>
<dbReference type="PANTHER" id="PTHR22936">
    <property type="entry name" value="RHOMBOID-RELATED"/>
    <property type="match status" value="1"/>
</dbReference>
<comment type="catalytic activity">
    <reaction evidence="1 10">
        <text>Cleaves type-1 transmembrane domains using a catalytic dyad composed of serine and histidine that are contributed by different transmembrane domains.</text>
        <dbReference type="EC" id="3.4.21.105"/>
    </reaction>
</comment>
<dbReference type="GO" id="GO:0006508">
    <property type="term" value="P:proteolysis"/>
    <property type="evidence" value="ECO:0007669"/>
    <property type="project" value="UniProtKB-KW"/>
</dbReference>
<dbReference type="GO" id="GO:0004252">
    <property type="term" value="F:serine-type endopeptidase activity"/>
    <property type="evidence" value="ECO:0007669"/>
    <property type="project" value="InterPro"/>
</dbReference>
<comment type="subcellular location">
    <subcellularLocation>
        <location evidence="2 10">Membrane</location>
        <topology evidence="2 10">Multi-pass membrane protein</topology>
    </subcellularLocation>
</comment>
<comment type="caution">
    <text evidence="12">The sequence shown here is derived from an EMBL/GenBank/DDBJ whole genome shotgun (WGS) entry which is preliminary data.</text>
</comment>
<keyword evidence="5 10" id="KW-0812">Transmembrane</keyword>
<evidence type="ECO:0000256" key="4">
    <source>
        <dbReference type="ARBA" id="ARBA00022670"/>
    </source>
</evidence>
<accession>A0A7J8YMM7</accession>
<dbReference type="AlphaFoldDB" id="A0A7J8YMM7"/>
<keyword evidence="8 10" id="KW-1133">Transmembrane helix</keyword>